<evidence type="ECO:0000313" key="14">
    <source>
        <dbReference type="EMBL" id="CDX28025.1"/>
    </source>
</evidence>
<evidence type="ECO:0000256" key="2">
    <source>
        <dbReference type="ARBA" id="ARBA00005417"/>
    </source>
</evidence>
<dbReference type="SUPFAM" id="SSF90123">
    <property type="entry name" value="ABC transporter transmembrane region"/>
    <property type="match status" value="1"/>
</dbReference>
<keyword evidence="4" id="KW-1003">Cell membrane</keyword>
<evidence type="ECO:0000256" key="10">
    <source>
        <dbReference type="SAM" id="MobiDB-lite"/>
    </source>
</evidence>
<evidence type="ECO:0000256" key="3">
    <source>
        <dbReference type="ARBA" id="ARBA00022448"/>
    </source>
</evidence>
<evidence type="ECO:0000256" key="9">
    <source>
        <dbReference type="ARBA" id="ARBA00023136"/>
    </source>
</evidence>
<evidence type="ECO:0000259" key="12">
    <source>
        <dbReference type="PROSITE" id="PS50893"/>
    </source>
</evidence>
<reference evidence="15" key="1">
    <citation type="submission" date="2014-08" db="EMBL/GenBank/DDBJ databases">
        <authorList>
            <person name="Moulin L."/>
        </authorList>
    </citation>
    <scope>NUCLEOTIDE SEQUENCE [LARGE SCALE GENOMIC DNA]</scope>
</reference>
<evidence type="ECO:0000313" key="15">
    <source>
        <dbReference type="Proteomes" id="UP000045285"/>
    </source>
</evidence>
<dbReference type="InterPro" id="IPR036640">
    <property type="entry name" value="ABC1_TM_sf"/>
</dbReference>
<dbReference type="PROSITE" id="PS50929">
    <property type="entry name" value="ABC_TM1F"/>
    <property type="match status" value="1"/>
</dbReference>
<feature type="domain" description="ABC transmembrane type-1" evidence="13">
    <location>
        <begin position="140"/>
        <end position="418"/>
    </location>
</feature>
<dbReference type="InterPro" id="IPR027417">
    <property type="entry name" value="P-loop_NTPase"/>
</dbReference>
<evidence type="ECO:0000256" key="1">
    <source>
        <dbReference type="ARBA" id="ARBA00004651"/>
    </source>
</evidence>
<evidence type="ECO:0000256" key="6">
    <source>
        <dbReference type="ARBA" id="ARBA00022741"/>
    </source>
</evidence>
<dbReference type="PANTHER" id="PTHR24221">
    <property type="entry name" value="ATP-BINDING CASSETTE SUB-FAMILY B"/>
    <property type="match status" value="1"/>
</dbReference>
<feature type="transmembrane region" description="Helical" evidence="11">
    <location>
        <begin position="263"/>
        <end position="292"/>
    </location>
</feature>
<protein>
    <submittedName>
        <fullName evidence="14">Type I secretion system ATP-binding protein PrsD</fullName>
    </submittedName>
</protein>
<dbReference type="GO" id="GO:0030256">
    <property type="term" value="C:type I protein secretion system complex"/>
    <property type="evidence" value="ECO:0007669"/>
    <property type="project" value="InterPro"/>
</dbReference>
<keyword evidence="15" id="KW-1185">Reference proteome</keyword>
<dbReference type="GO" id="GO:0034040">
    <property type="term" value="F:ATPase-coupled lipid transmembrane transporter activity"/>
    <property type="evidence" value="ECO:0007669"/>
    <property type="project" value="TreeGrafter"/>
</dbReference>
<dbReference type="Gene3D" id="1.20.1560.10">
    <property type="entry name" value="ABC transporter type 1, transmembrane domain"/>
    <property type="match status" value="1"/>
</dbReference>
<accession>A0A090GAP6</accession>
<gene>
    <name evidence="14" type="primary">prsD</name>
    <name evidence="14" type="ORF">MPL3356_70441</name>
</gene>
<dbReference type="Proteomes" id="UP000045285">
    <property type="component" value="Unassembled WGS sequence"/>
</dbReference>
<dbReference type="EMBL" id="CCMZ01000067">
    <property type="protein sequence ID" value="CDX28025.1"/>
    <property type="molecule type" value="Genomic_DNA"/>
</dbReference>
<dbReference type="GO" id="GO:0030253">
    <property type="term" value="P:protein secretion by the type I secretion system"/>
    <property type="evidence" value="ECO:0007669"/>
    <property type="project" value="InterPro"/>
</dbReference>
<dbReference type="PANTHER" id="PTHR24221:SF248">
    <property type="entry name" value="ABC TRANSPORTER TRANSMEMBRANE REGION"/>
    <property type="match status" value="1"/>
</dbReference>
<dbReference type="InterPro" id="IPR047957">
    <property type="entry name" value="ABC_AprD-like_6TM"/>
</dbReference>
<dbReference type="PROSITE" id="PS00211">
    <property type="entry name" value="ABC_TRANSPORTER_1"/>
    <property type="match status" value="1"/>
</dbReference>
<comment type="similarity">
    <text evidence="2">Belongs to the ABC transporter superfamily.</text>
</comment>
<dbReference type="GO" id="GO:0016887">
    <property type="term" value="F:ATP hydrolysis activity"/>
    <property type="evidence" value="ECO:0007669"/>
    <property type="project" value="InterPro"/>
</dbReference>
<dbReference type="GO" id="GO:0005886">
    <property type="term" value="C:plasma membrane"/>
    <property type="evidence" value="ECO:0007669"/>
    <property type="project" value="UniProtKB-SubCell"/>
</dbReference>
<evidence type="ECO:0000256" key="8">
    <source>
        <dbReference type="ARBA" id="ARBA00022989"/>
    </source>
</evidence>
<dbReference type="FunFam" id="3.40.50.300:FF:001444">
    <property type="entry name" value="ABC transporter ATP-binding protein"/>
    <property type="match status" value="1"/>
</dbReference>
<keyword evidence="9 11" id="KW-0472">Membrane</keyword>
<dbReference type="InterPro" id="IPR039421">
    <property type="entry name" value="Type_1_exporter"/>
</dbReference>
<dbReference type="PROSITE" id="PS50893">
    <property type="entry name" value="ABC_TRANSPORTER_2"/>
    <property type="match status" value="1"/>
</dbReference>
<evidence type="ECO:0000256" key="11">
    <source>
        <dbReference type="SAM" id="Phobius"/>
    </source>
</evidence>
<dbReference type="InterPro" id="IPR010128">
    <property type="entry name" value="ATPase_T1SS_PrtD-like"/>
</dbReference>
<sequence>MPTAALTRQGCERRVVAVGFSNASLSLVGTTFGSAQAKVRLVGLILVACVAMFFLFGSGRHASIGSMLVAAAMAGFGFLAMFRARGGDMVQDAAQSAVDATHPGAVTRRKPSTRAAGRRPAGSARSELAAALAGCRSAFVAVGLFSGMLNVLMLAGSLYMLEIYDRVLPSRSLPTLVGISILLVILYCGQGFLDFVRTRVLVRIGGALDEALGHRVYTSMLRLPLKAGREGDSLQPMRDLDSVRGFLSGMGPTALFDLPWMPVYLVIIFMFHWVLGVTALLGAIVLVVLTLLAERLTRKPVSSATSSGNRRSGLIAAGNRNAEVVAAMGMTGGLAARWENANLEYIADQRRVSDVAGSFGAVSKVLRMLLQSSMLGIGAWLVIEEQATAGVIIAASIISGRALAPVDLAIANWKGFVGARQGWQRLNRVLSAMPAEAEPMLLPAPNANVMMHGAAIVAPGTQRLLVQDASFAMEAGHGLGIIGPSGSGKSTLVRALVGAWQPVSGRVKLDGADLDQWSSQERGRHIGYLPQDVELFAGTVAENIARFEPDADADAIIAAAKAAGAHELIVGFRQGYETEIGEHGEALSAGQRQRIALARALYRDPFLVVLDEPNSNLDMDGEQALIRAMLGVRERGGVVVIVAHRPNVLTAVDFVLAMNQGRIHDFGPKDEVFAKMFPTLRPVPAANPTLRVAAEGTLQAVASGTEGGN</sequence>
<evidence type="ECO:0000256" key="7">
    <source>
        <dbReference type="ARBA" id="ARBA00022840"/>
    </source>
</evidence>
<name>A0A090GAP6_MESPL</name>
<feature type="transmembrane region" description="Helical" evidence="11">
    <location>
        <begin position="138"/>
        <end position="161"/>
    </location>
</feature>
<evidence type="ECO:0000259" key="13">
    <source>
        <dbReference type="PROSITE" id="PS50929"/>
    </source>
</evidence>
<evidence type="ECO:0000256" key="4">
    <source>
        <dbReference type="ARBA" id="ARBA00022475"/>
    </source>
</evidence>
<dbReference type="InterPro" id="IPR003439">
    <property type="entry name" value="ABC_transporter-like_ATP-bd"/>
</dbReference>
<feature type="transmembrane region" description="Helical" evidence="11">
    <location>
        <begin position="64"/>
        <end position="82"/>
    </location>
</feature>
<dbReference type="Pfam" id="PF00005">
    <property type="entry name" value="ABC_tran"/>
    <property type="match status" value="1"/>
</dbReference>
<dbReference type="NCBIfam" id="TIGR01842">
    <property type="entry name" value="type_I_sec_PrtD"/>
    <property type="match status" value="1"/>
</dbReference>
<dbReference type="InterPro" id="IPR011527">
    <property type="entry name" value="ABC1_TM_dom"/>
</dbReference>
<feature type="region of interest" description="Disordered" evidence="10">
    <location>
        <begin position="102"/>
        <end position="121"/>
    </location>
</feature>
<dbReference type="SMART" id="SM00382">
    <property type="entry name" value="AAA"/>
    <property type="match status" value="1"/>
</dbReference>
<comment type="subcellular location">
    <subcellularLocation>
        <location evidence="1">Cell membrane</location>
        <topology evidence="1">Multi-pass membrane protein</topology>
    </subcellularLocation>
</comment>
<keyword evidence="3" id="KW-0813">Transport</keyword>
<dbReference type="Pfam" id="PF00664">
    <property type="entry name" value="ABC_membrane"/>
    <property type="match status" value="1"/>
</dbReference>
<dbReference type="AlphaFoldDB" id="A0A090GAP6"/>
<keyword evidence="7 14" id="KW-0067">ATP-binding</keyword>
<dbReference type="STRING" id="69974.MPLDJ20_210094"/>
<dbReference type="InterPro" id="IPR003593">
    <property type="entry name" value="AAA+_ATPase"/>
</dbReference>
<dbReference type="GO" id="GO:0005524">
    <property type="term" value="F:ATP binding"/>
    <property type="evidence" value="ECO:0007669"/>
    <property type="project" value="UniProtKB-KW"/>
</dbReference>
<dbReference type="FunFam" id="1.20.1560.10:FF:000109">
    <property type="entry name" value="Alkaline protease secretion ATP-binding protein aprD"/>
    <property type="match status" value="1"/>
</dbReference>
<feature type="transmembrane region" description="Helical" evidence="11">
    <location>
        <begin position="39"/>
        <end position="57"/>
    </location>
</feature>
<evidence type="ECO:0000256" key="5">
    <source>
        <dbReference type="ARBA" id="ARBA00022692"/>
    </source>
</evidence>
<dbReference type="SUPFAM" id="SSF52540">
    <property type="entry name" value="P-loop containing nucleoside triphosphate hydrolases"/>
    <property type="match status" value="1"/>
</dbReference>
<dbReference type="InterPro" id="IPR017871">
    <property type="entry name" value="ABC_transporter-like_CS"/>
</dbReference>
<dbReference type="CDD" id="cd18586">
    <property type="entry name" value="ABC_6TM_PrtD_like"/>
    <property type="match status" value="1"/>
</dbReference>
<dbReference type="Gene3D" id="3.40.50.300">
    <property type="entry name" value="P-loop containing nucleotide triphosphate hydrolases"/>
    <property type="match status" value="1"/>
</dbReference>
<dbReference type="GO" id="GO:0140359">
    <property type="term" value="F:ABC-type transporter activity"/>
    <property type="evidence" value="ECO:0007669"/>
    <property type="project" value="InterPro"/>
</dbReference>
<organism evidence="14 15">
    <name type="scientific">Mesorhizobium plurifarium</name>
    <dbReference type="NCBI Taxonomy" id="69974"/>
    <lineage>
        <taxon>Bacteria</taxon>
        <taxon>Pseudomonadati</taxon>
        <taxon>Pseudomonadota</taxon>
        <taxon>Alphaproteobacteria</taxon>
        <taxon>Hyphomicrobiales</taxon>
        <taxon>Phyllobacteriaceae</taxon>
        <taxon>Mesorhizobium</taxon>
    </lineage>
</organism>
<feature type="domain" description="ABC transporter" evidence="12">
    <location>
        <begin position="451"/>
        <end position="685"/>
    </location>
</feature>
<feature type="transmembrane region" description="Helical" evidence="11">
    <location>
        <begin position="173"/>
        <end position="193"/>
    </location>
</feature>
<keyword evidence="6" id="KW-0547">Nucleotide-binding</keyword>
<keyword evidence="8 11" id="KW-1133">Transmembrane helix</keyword>
<proteinExistence type="inferred from homology"/>
<keyword evidence="5 11" id="KW-0812">Transmembrane</keyword>